<proteinExistence type="predicted"/>
<dbReference type="PANTHER" id="PTHR30185:SF13">
    <property type="entry name" value="LICABCH OPERON REGULATOR-RELATED"/>
    <property type="match status" value="1"/>
</dbReference>
<keyword evidence="4" id="KW-0010">Activator</keyword>
<dbReference type="GO" id="GO:0009401">
    <property type="term" value="P:phosphoenolpyruvate-dependent sugar phosphotransferase system"/>
    <property type="evidence" value="ECO:0007669"/>
    <property type="project" value="InterPro"/>
</dbReference>
<dbReference type="Pfam" id="PF00874">
    <property type="entry name" value="PRD"/>
    <property type="match status" value="1"/>
</dbReference>
<dbReference type="InterPro" id="IPR011608">
    <property type="entry name" value="PRD"/>
</dbReference>
<evidence type="ECO:0000259" key="8">
    <source>
        <dbReference type="PROSITE" id="PS51372"/>
    </source>
</evidence>
<dbReference type="Gene3D" id="1.10.1790.10">
    <property type="entry name" value="PRD domain"/>
    <property type="match status" value="1"/>
</dbReference>
<evidence type="ECO:0000256" key="5">
    <source>
        <dbReference type="ARBA" id="ARBA00023163"/>
    </source>
</evidence>
<dbReference type="InterPro" id="IPR036095">
    <property type="entry name" value="PTS_EIIB-like_sf"/>
</dbReference>
<dbReference type="Pfam" id="PF00359">
    <property type="entry name" value="PTS_EIIA_2"/>
    <property type="match status" value="1"/>
</dbReference>
<protein>
    <submittedName>
        <fullName evidence="9">Uncharacterized protein</fullName>
    </submittedName>
</protein>
<dbReference type="InterPro" id="IPR036388">
    <property type="entry name" value="WH-like_DNA-bd_sf"/>
</dbReference>
<dbReference type="Gene3D" id="3.40.930.10">
    <property type="entry name" value="Mannitol-specific EII, Chain A"/>
    <property type="match status" value="1"/>
</dbReference>
<evidence type="ECO:0000256" key="4">
    <source>
        <dbReference type="ARBA" id="ARBA00023159"/>
    </source>
</evidence>
<dbReference type="PROSITE" id="PS51372">
    <property type="entry name" value="PRD_2"/>
    <property type="match status" value="1"/>
</dbReference>
<dbReference type="AlphaFoldDB" id="A0A8E2LFK6"/>
<dbReference type="RefSeq" id="WP_078109883.1">
    <property type="nucleotide sequence ID" value="NZ_CP065424.1"/>
</dbReference>
<keyword evidence="2" id="KW-0677">Repeat</keyword>
<keyword evidence="3" id="KW-0805">Transcription regulation</keyword>
<dbReference type="PROSITE" id="PS51094">
    <property type="entry name" value="PTS_EIIA_TYPE_2"/>
    <property type="match status" value="1"/>
</dbReference>
<dbReference type="InterPro" id="IPR036634">
    <property type="entry name" value="PRD_sf"/>
</dbReference>
<evidence type="ECO:0000259" key="6">
    <source>
        <dbReference type="PROSITE" id="PS51094"/>
    </source>
</evidence>
<dbReference type="SUPFAM" id="SSF55804">
    <property type="entry name" value="Phoshotransferase/anion transport protein"/>
    <property type="match status" value="1"/>
</dbReference>
<dbReference type="InterPro" id="IPR016152">
    <property type="entry name" value="PTrfase/Anion_transptr"/>
</dbReference>
<dbReference type="InterPro" id="IPR013196">
    <property type="entry name" value="HTH_11"/>
</dbReference>
<feature type="domain" description="PRD" evidence="8">
    <location>
        <begin position="273"/>
        <end position="378"/>
    </location>
</feature>
<keyword evidence="5" id="KW-0804">Transcription</keyword>
<dbReference type="Gene3D" id="1.10.10.10">
    <property type="entry name" value="Winged helix-like DNA-binding domain superfamily/Winged helix DNA-binding domain"/>
    <property type="match status" value="2"/>
</dbReference>
<dbReference type="Pfam" id="PF05043">
    <property type="entry name" value="Mga"/>
    <property type="match status" value="1"/>
</dbReference>
<dbReference type="InterPro" id="IPR050661">
    <property type="entry name" value="BglG_antiterminators"/>
</dbReference>
<comment type="caution">
    <text evidence="9">The sequence shown here is derived from an EMBL/GenBank/DDBJ whole genome shotgun (WGS) entry which is preliminary data.</text>
</comment>
<sequence>MDQRHLYIIQRLNKSDLPVSGTILSNELNVSSRSIRTFIKQINEQLNKDIAQIVSLPGSGYQLNIFNFIDFSKWMEEENRKTEQVYEINRQRWIMEYLCYEYDYLKIDQASQELYVSRSTISQDIKELKLILKTYHITLESRPNYGIYLSGEEYNIRRCMLQVFPNMGFSQSWSQLIKDISNTYNILLRPEAIHSILQYIQIAQARNTKGKWLKELPINIEFLQEEIEYQISEELSRHLSGNGLSLSGLDSAFLALLFIKYRVTSIENDRLPKHDHSLYTLTVEIVSFLEKEFDLDINQDWRNRFIRHLLPGLKRAKYGISIQNELLQEIKKQYSLAFDLALKAMLLIKKKFGFDLSEDDGGYLALHFQDAKTQQPFSKLSVAIVCASGIGSAQILKRKIETIFNNEIEIIGVFDMNELQSKIKQACHLILSTIPILEEICYPVITVNPLLPDQDQKKIKAFIQQNNHSLLRPNLFFRNVEIESDIELITFLAQSIIQQGYAPDEFLPLTIKREKISSTAFGGMIALPHPFNPCGYENVIAIALLKKPILWGETKEKVQAVFLLSLKKDNEQEIQDLYDRLLLIMDQPSLQTQINKQESFTDFVEFWNKLNTFHTPPSAT</sequence>
<feature type="domain" description="PTS EIIA type-2" evidence="6">
    <location>
        <begin position="469"/>
        <end position="610"/>
    </location>
</feature>
<evidence type="ECO:0000256" key="2">
    <source>
        <dbReference type="ARBA" id="ARBA00022737"/>
    </source>
</evidence>
<dbReference type="SUPFAM" id="SSF52794">
    <property type="entry name" value="PTS system IIB component-like"/>
    <property type="match status" value="1"/>
</dbReference>
<name>A0A8E2LFK6_9BACI</name>
<organism evidence="9 10">
    <name type="scientific">Heyndrickxia oleronia</name>
    <dbReference type="NCBI Taxonomy" id="38875"/>
    <lineage>
        <taxon>Bacteria</taxon>
        <taxon>Bacillati</taxon>
        <taxon>Bacillota</taxon>
        <taxon>Bacilli</taxon>
        <taxon>Bacillales</taxon>
        <taxon>Bacillaceae</taxon>
        <taxon>Heyndrickxia</taxon>
    </lineage>
</organism>
<dbReference type="GO" id="GO:0008982">
    <property type="term" value="F:protein-N(PI)-phosphohistidine-sugar phosphotransferase activity"/>
    <property type="evidence" value="ECO:0007669"/>
    <property type="project" value="InterPro"/>
</dbReference>
<dbReference type="GO" id="GO:0006355">
    <property type="term" value="P:regulation of DNA-templated transcription"/>
    <property type="evidence" value="ECO:0007669"/>
    <property type="project" value="InterPro"/>
</dbReference>
<dbReference type="InterPro" id="IPR013011">
    <property type="entry name" value="PTS_EIIB_2"/>
</dbReference>
<dbReference type="InterPro" id="IPR007737">
    <property type="entry name" value="Mga_HTH"/>
</dbReference>
<evidence type="ECO:0000256" key="3">
    <source>
        <dbReference type="ARBA" id="ARBA00023015"/>
    </source>
</evidence>
<dbReference type="PANTHER" id="PTHR30185">
    <property type="entry name" value="CRYPTIC BETA-GLUCOSIDE BGL OPERON ANTITERMINATOR"/>
    <property type="match status" value="1"/>
</dbReference>
<dbReference type="InterPro" id="IPR002178">
    <property type="entry name" value="PTS_EIIA_type-2_dom"/>
</dbReference>
<dbReference type="CDD" id="cd05568">
    <property type="entry name" value="PTS_IIB_bgl_like"/>
    <property type="match status" value="1"/>
</dbReference>
<accession>A0A8E2LFK6</accession>
<dbReference type="Pfam" id="PF08279">
    <property type="entry name" value="HTH_11"/>
    <property type="match status" value="1"/>
</dbReference>
<evidence type="ECO:0000256" key="1">
    <source>
        <dbReference type="ARBA" id="ARBA00022679"/>
    </source>
</evidence>
<dbReference type="EMBL" id="MTLA01000071">
    <property type="protein sequence ID" value="OOP68977.1"/>
    <property type="molecule type" value="Genomic_DNA"/>
</dbReference>
<dbReference type="SUPFAM" id="SSF63520">
    <property type="entry name" value="PTS-regulatory domain, PRD"/>
    <property type="match status" value="1"/>
</dbReference>
<evidence type="ECO:0000259" key="7">
    <source>
        <dbReference type="PROSITE" id="PS51099"/>
    </source>
</evidence>
<dbReference type="Gene3D" id="3.40.50.2300">
    <property type="match status" value="1"/>
</dbReference>
<gene>
    <name evidence="9" type="ORF">BWZ43_07610</name>
</gene>
<dbReference type="Proteomes" id="UP000189761">
    <property type="component" value="Unassembled WGS sequence"/>
</dbReference>
<dbReference type="PROSITE" id="PS51099">
    <property type="entry name" value="PTS_EIIB_TYPE_2"/>
    <property type="match status" value="1"/>
</dbReference>
<keyword evidence="10" id="KW-1185">Reference proteome</keyword>
<evidence type="ECO:0000313" key="10">
    <source>
        <dbReference type="Proteomes" id="UP000189761"/>
    </source>
</evidence>
<keyword evidence="1" id="KW-0808">Transferase</keyword>
<reference evidence="9 10" key="1">
    <citation type="submission" date="2017-01" db="EMBL/GenBank/DDBJ databases">
        <title>Draft genome sequence of Bacillus oleronius.</title>
        <authorList>
            <person name="Allam M."/>
        </authorList>
    </citation>
    <scope>NUCLEOTIDE SEQUENCE [LARGE SCALE GENOMIC DNA]</scope>
    <source>
        <strain evidence="9 10">DSM 9356</strain>
    </source>
</reference>
<evidence type="ECO:0000313" key="9">
    <source>
        <dbReference type="EMBL" id="OOP68977.1"/>
    </source>
</evidence>
<feature type="domain" description="PTS EIIB type-2" evidence="7">
    <location>
        <begin position="380"/>
        <end position="471"/>
    </location>
</feature>